<sequence length="115" mass="13490">MLGGYEWIVLVLASFRLTRLLIHDQITGWLRKPFLEVKEDHTTDQPYYYIEPKGKGLRRWLGMLLSCYWCMGVWTTAFLYISWILLSPPSIYVIHILALAGAAAILEAFFKRYME</sequence>
<proteinExistence type="predicted"/>
<comment type="caution">
    <text evidence="2">The sequence shown here is derived from an EMBL/GenBank/DDBJ whole genome shotgun (WGS) entry which is preliminary data.</text>
</comment>
<evidence type="ECO:0000313" key="3">
    <source>
        <dbReference type="Proteomes" id="UP001418796"/>
    </source>
</evidence>
<evidence type="ECO:0000313" key="2">
    <source>
        <dbReference type="EMBL" id="MEN0644159.1"/>
    </source>
</evidence>
<gene>
    <name evidence="2" type="ORF">MKY91_13490</name>
</gene>
<dbReference type="EMBL" id="JBCITK010000001">
    <property type="protein sequence ID" value="MEN0644159.1"/>
    <property type="molecule type" value="Genomic_DNA"/>
</dbReference>
<accession>A0ABU9VJT6</accession>
<dbReference type="Pfam" id="PF07098">
    <property type="entry name" value="DUF1360"/>
    <property type="match status" value="1"/>
</dbReference>
<reference evidence="2 3" key="1">
    <citation type="submission" date="2024-03" db="EMBL/GenBank/DDBJ databases">
        <title>Bacilli Hybrid Assemblies.</title>
        <authorList>
            <person name="Kovac J."/>
        </authorList>
    </citation>
    <scope>NUCLEOTIDE SEQUENCE [LARGE SCALE GENOMIC DNA]</scope>
    <source>
        <strain evidence="2 3">FSL R7-0666</strain>
    </source>
</reference>
<feature type="transmembrane region" description="Helical" evidence="1">
    <location>
        <begin position="60"/>
        <end position="85"/>
    </location>
</feature>
<keyword evidence="1" id="KW-1133">Transmembrane helix</keyword>
<dbReference type="InterPro" id="IPR010773">
    <property type="entry name" value="Mycophage_PG1_Gp7"/>
</dbReference>
<protein>
    <submittedName>
        <fullName evidence="2">DUF1360 domain-containing protein</fullName>
    </submittedName>
</protein>
<keyword evidence="1" id="KW-0472">Membrane</keyword>
<name>A0ABU9VJT6_9BACI</name>
<keyword evidence="1" id="KW-0812">Transmembrane</keyword>
<evidence type="ECO:0000256" key="1">
    <source>
        <dbReference type="SAM" id="Phobius"/>
    </source>
</evidence>
<dbReference type="Proteomes" id="UP001418796">
    <property type="component" value="Unassembled WGS sequence"/>
</dbReference>
<dbReference type="RefSeq" id="WP_343130925.1">
    <property type="nucleotide sequence ID" value="NZ_JBCITK010000001.1"/>
</dbReference>
<feature type="transmembrane region" description="Helical" evidence="1">
    <location>
        <begin position="91"/>
        <end position="110"/>
    </location>
</feature>
<keyword evidence="3" id="KW-1185">Reference proteome</keyword>
<organism evidence="2 3">
    <name type="scientific">Alkalicoccobacillus gibsonii</name>
    <dbReference type="NCBI Taxonomy" id="79881"/>
    <lineage>
        <taxon>Bacteria</taxon>
        <taxon>Bacillati</taxon>
        <taxon>Bacillota</taxon>
        <taxon>Bacilli</taxon>
        <taxon>Bacillales</taxon>
        <taxon>Bacillaceae</taxon>
        <taxon>Alkalicoccobacillus</taxon>
    </lineage>
</organism>